<dbReference type="InterPro" id="IPR043128">
    <property type="entry name" value="Rev_trsase/Diguanyl_cyclase"/>
</dbReference>
<accession>A0A9Q3E2V1</accession>
<keyword evidence="3" id="KW-1185">Reference proteome</keyword>
<dbReference type="InterPro" id="IPR000477">
    <property type="entry name" value="RT_dom"/>
</dbReference>
<dbReference type="Gene3D" id="3.10.10.10">
    <property type="entry name" value="HIV Type 1 Reverse Transcriptase, subunit A, domain 1"/>
    <property type="match status" value="1"/>
</dbReference>
<protein>
    <recommendedName>
        <fullName evidence="1">Reverse transcriptase domain-containing protein</fullName>
    </recommendedName>
</protein>
<sequence>MNQLLNFFNGYSIFSKIDLRGAYNLLRIKKGDEHLTAFRTKYDSSEYLVMPFGLTNAPGTFQNLFNYIFQDLLDAYAVVSLDVIMVFSKSEEEHVTHVSTALSRLRANNLFAKASNAYSMFTVWNIWVMLFLLKASRWTKQKSSRFSIGHLQETSTLFNHSMALPISTAVSSRIIQKRSVQSPVSSENIPVSPSMRKILVR</sequence>
<dbReference type="CDD" id="cd01647">
    <property type="entry name" value="RT_LTR"/>
    <property type="match status" value="1"/>
</dbReference>
<dbReference type="Gene3D" id="3.30.70.270">
    <property type="match status" value="1"/>
</dbReference>
<dbReference type="AlphaFoldDB" id="A0A9Q3E2V1"/>
<feature type="domain" description="Reverse transcriptase" evidence="1">
    <location>
        <begin position="10"/>
        <end position="111"/>
    </location>
</feature>
<dbReference type="EMBL" id="AVOT02022940">
    <property type="protein sequence ID" value="MBW0512692.1"/>
    <property type="molecule type" value="Genomic_DNA"/>
</dbReference>
<name>A0A9Q3E2V1_9BASI</name>
<dbReference type="InterPro" id="IPR053134">
    <property type="entry name" value="RNA-dir_DNA_polymerase"/>
</dbReference>
<evidence type="ECO:0000259" key="1">
    <source>
        <dbReference type="Pfam" id="PF00078"/>
    </source>
</evidence>
<dbReference type="InterPro" id="IPR043502">
    <property type="entry name" value="DNA/RNA_pol_sf"/>
</dbReference>
<dbReference type="Proteomes" id="UP000765509">
    <property type="component" value="Unassembled WGS sequence"/>
</dbReference>
<proteinExistence type="predicted"/>
<reference evidence="2" key="1">
    <citation type="submission" date="2021-03" db="EMBL/GenBank/DDBJ databases">
        <title>Draft genome sequence of rust myrtle Austropuccinia psidii MF-1, a brazilian biotype.</title>
        <authorList>
            <person name="Quecine M.C."/>
            <person name="Pachon D.M.R."/>
            <person name="Bonatelli M.L."/>
            <person name="Correr F.H."/>
            <person name="Franceschini L.M."/>
            <person name="Leite T.F."/>
            <person name="Margarido G.R.A."/>
            <person name="Almeida C.A."/>
            <person name="Ferrarezi J.A."/>
            <person name="Labate C.A."/>
        </authorList>
    </citation>
    <scope>NUCLEOTIDE SEQUENCE</scope>
    <source>
        <strain evidence="2">MF-1</strain>
    </source>
</reference>
<dbReference type="SUPFAM" id="SSF56672">
    <property type="entry name" value="DNA/RNA polymerases"/>
    <property type="match status" value="1"/>
</dbReference>
<comment type="caution">
    <text evidence="2">The sequence shown here is derived from an EMBL/GenBank/DDBJ whole genome shotgun (WGS) entry which is preliminary data.</text>
</comment>
<evidence type="ECO:0000313" key="2">
    <source>
        <dbReference type="EMBL" id="MBW0512692.1"/>
    </source>
</evidence>
<dbReference type="Pfam" id="PF00078">
    <property type="entry name" value="RVT_1"/>
    <property type="match status" value="1"/>
</dbReference>
<evidence type="ECO:0000313" key="3">
    <source>
        <dbReference type="Proteomes" id="UP000765509"/>
    </source>
</evidence>
<dbReference type="PANTHER" id="PTHR24559:SF444">
    <property type="entry name" value="REVERSE TRANSCRIPTASE DOMAIN-CONTAINING PROTEIN"/>
    <property type="match status" value="1"/>
</dbReference>
<organism evidence="2 3">
    <name type="scientific">Austropuccinia psidii MF-1</name>
    <dbReference type="NCBI Taxonomy" id="1389203"/>
    <lineage>
        <taxon>Eukaryota</taxon>
        <taxon>Fungi</taxon>
        <taxon>Dikarya</taxon>
        <taxon>Basidiomycota</taxon>
        <taxon>Pucciniomycotina</taxon>
        <taxon>Pucciniomycetes</taxon>
        <taxon>Pucciniales</taxon>
        <taxon>Sphaerophragmiaceae</taxon>
        <taxon>Austropuccinia</taxon>
    </lineage>
</organism>
<gene>
    <name evidence="2" type="ORF">O181_052407</name>
</gene>
<dbReference type="PANTHER" id="PTHR24559">
    <property type="entry name" value="TRANSPOSON TY3-I GAG-POL POLYPROTEIN"/>
    <property type="match status" value="1"/>
</dbReference>